<dbReference type="InterPro" id="IPR002925">
    <property type="entry name" value="Dienelactn_hydro"/>
</dbReference>
<dbReference type="PANTHER" id="PTHR23150:SF19">
    <property type="entry name" value="FORMYLGLYCINE-GENERATING ENZYME"/>
    <property type="match status" value="1"/>
</dbReference>
<proteinExistence type="predicted"/>
<dbReference type="RefSeq" id="WP_117894923.1">
    <property type="nucleotide sequence ID" value="NZ_CABJCV010000009.1"/>
</dbReference>
<dbReference type="InterPro" id="IPR036116">
    <property type="entry name" value="FN3_sf"/>
</dbReference>
<evidence type="ECO:0000259" key="3">
    <source>
        <dbReference type="Pfam" id="PF03781"/>
    </source>
</evidence>
<dbReference type="GeneID" id="83015502"/>
<feature type="chain" id="PRO_5019287287" description="Fibronectin type-III domain-containing protein" evidence="1">
    <location>
        <begin position="30"/>
        <end position="658"/>
    </location>
</feature>
<keyword evidence="1" id="KW-0732">Signal</keyword>
<gene>
    <name evidence="4" type="ORF">DWY25_08805</name>
</gene>
<keyword evidence="5" id="KW-1185">Reference proteome</keyword>
<dbReference type="GO" id="GO:0016787">
    <property type="term" value="F:hydrolase activity"/>
    <property type="evidence" value="ECO:0007669"/>
    <property type="project" value="InterPro"/>
</dbReference>
<dbReference type="Proteomes" id="UP000284178">
    <property type="component" value="Unassembled WGS sequence"/>
</dbReference>
<dbReference type="InterPro" id="IPR029058">
    <property type="entry name" value="AB_hydrolase_fold"/>
</dbReference>
<dbReference type="InterPro" id="IPR051043">
    <property type="entry name" value="Sulfatase_Mod_Factor_Kinase"/>
</dbReference>
<evidence type="ECO:0000259" key="2">
    <source>
        <dbReference type="Pfam" id="PF01738"/>
    </source>
</evidence>
<dbReference type="InterPro" id="IPR005532">
    <property type="entry name" value="SUMF_dom"/>
</dbReference>
<feature type="signal peptide" evidence="1">
    <location>
        <begin position="1"/>
        <end position="29"/>
    </location>
</feature>
<name>A0A412G155_9FIRM</name>
<evidence type="ECO:0008006" key="6">
    <source>
        <dbReference type="Google" id="ProtNLM"/>
    </source>
</evidence>
<sequence>MMKLSHKTMGVFMVALAALLLLSSIPVDARPINTSENIDFTETEQPELNEETKNLILLCQKAPTEENYLNLRDQVIKDYNVVLDRKKAKLAELKAETVGKPGGEAKVAEMEEIVQEMLVTYWSRINSSMLRFTDTRLLKWKIAEAPQYEYIPVMGAGESIYIKRTPVTNQEYAEFIEATGIQPPVNWTNGTYPQGEPAYPVNYVSYKDAQAYCAWLTEMDGVNTYRLPSESEWELAAGHMPKDADFNCGVNGERTPVNKYEGITRGAHGAIDFWGNVWEWTSTIRANSDGIFRLGTKGGSWLSERTECRTEYRKESREADLGYEDVGFRVIQVLNGKEPEQQVELATLPSPVVSAVSTSADSITLTWQRVDGAVEYQIYEYFDQTGLIQMLETVEETIITIDQLDPGSIHSYIVQPISYVAIADNISKAYSVKAICGSNDASFPVNAMEKMNIDGLNFWLYTPDDTAEKKPLIVYLHGITGKGDDLDTLLTSQGFVQWLADGTLGEIPAYVLIPQLAADHKDWIAAKENVVSVIQKIVSTYPIDSGNINLTGFSMGGAGVWNIAIAYPELFHRIAPLSGGVRAGKTTLSALSDMPIWTFVGTADEVVNPQSTLDFMEKLSQYNSQAVITQLEGAEHTDVPALAYLSEEIGLLDWLIEK</sequence>
<dbReference type="GO" id="GO:0120147">
    <property type="term" value="F:formylglycine-generating oxidase activity"/>
    <property type="evidence" value="ECO:0007669"/>
    <property type="project" value="TreeGrafter"/>
</dbReference>
<dbReference type="Gene3D" id="2.60.40.10">
    <property type="entry name" value="Immunoglobulins"/>
    <property type="match status" value="1"/>
</dbReference>
<dbReference type="InterPro" id="IPR016187">
    <property type="entry name" value="CTDL_fold"/>
</dbReference>
<dbReference type="EMBL" id="QRUP01000009">
    <property type="protein sequence ID" value="RGR74166.1"/>
    <property type="molecule type" value="Genomic_DNA"/>
</dbReference>
<dbReference type="InterPro" id="IPR013783">
    <property type="entry name" value="Ig-like_fold"/>
</dbReference>
<evidence type="ECO:0000313" key="4">
    <source>
        <dbReference type="EMBL" id="RGR74166.1"/>
    </source>
</evidence>
<dbReference type="Gene3D" id="3.90.1580.10">
    <property type="entry name" value="paralog of FGE (formylglycine-generating enzyme)"/>
    <property type="match status" value="1"/>
</dbReference>
<feature type="domain" description="Dienelactone hydrolase" evidence="2">
    <location>
        <begin position="460"/>
        <end position="636"/>
    </location>
</feature>
<dbReference type="SUPFAM" id="SSF53474">
    <property type="entry name" value="alpha/beta-Hydrolases"/>
    <property type="match status" value="1"/>
</dbReference>
<dbReference type="Gene3D" id="3.40.50.1820">
    <property type="entry name" value="alpha/beta hydrolase"/>
    <property type="match status" value="1"/>
</dbReference>
<dbReference type="SUPFAM" id="SSF56436">
    <property type="entry name" value="C-type lectin-like"/>
    <property type="match status" value="1"/>
</dbReference>
<reference evidence="4 5" key="1">
    <citation type="submission" date="2018-08" db="EMBL/GenBank/DDBJ databases">
        <title>A genome reference for cultivated species of the human gut microbiota.</title>
        <authorList>
            <person name="Zou Y."/>
            <person name="Xue W."/>
            <person name="Luo G."/>
        </authorList>
    </citation>
    <scope>NUCLEOTIDE SEQUENCE [LARGE SCALE GENOMIC DNA]</scope>
    <source>
        <strain evidence="4 5">AF24-29</strain>
    </source>
</reference>
<dbReference type="InterPro" id="IPR042095">
    <property type="entry name" value="SUMF_sf"/>
</dbReference>
<comment type="caution">
    <text evidence="4">The sequence shown here is derived from an EMBL/GenBank/DDBJ whole genome shotgun (WGS) entry which is preliminary data.</text>
</comment>
<feature type="domain" description="Sulfatase-modifying factor enzyme-like" evidence="3">
    <location>
        <begin position="160"/>
        <end position="331"/>
    </location>
</feature>
<accession>A0A412G155</accession>
<evidence type="ECO:0000313" key="5">
    <source>
        <dbReference type="Proteomes" id="UP000284178"/>
    </source>
</evidence>
<dbReference type="Pfam" id="PF03781">
    <property type="entry name" value="FGE-sulfatase"/>
    <property type="match status" value="1"/>
</dbReference>
<dbReference type="PANTHER" id="PTHR23150">
    <property type="entry name" value="SULFATASE MODIFYING FACTOR 1, 2"/>
    <property type="match status" value="1"/>
</dbReference>
<dbReference type="AlphaFoldDB" id="A0A412G155"/>
<organism evidence="4 5">
    <name type="scientific">Holdemania filiformis</name>
    <dbReference type="NCBI Taxonomy" id="61171"/>
    <lineage>
        <taxon>Bacteria</taxon>
        <taxon>Bacillati</taxon>
        <taxon>Bacillota</taxon>
        <taxon>Erysipelotrichia</taxon>
        <taxon>Erysipelotrichales</taxon>
        <taxon>Erysipelotrichaceae</taxon>
        <taxon>Holdemania</taxon>
    </lineage>
</organism>
<dbReference type="SUPFAM" id="SSF49265">
    <property type="entry name" value="Fibronectin type III"/>
    <property type="match status" value="1"/>
</dbReference>
<dbReference type="Pfam" id="PF01738">
    <property type="entry name" value="DLH"/>
    <property type="match status" value="1"/>
</dbReference>
<protein>
    <recommendedName>
        <fullName evidence="6">Fibronectin type-III domain-containing protein</fullName>
    </recommendedName>
</protein>
<evidence type="ECO:0000256" key="1">
    <source>
        <dbReference type="SAM" id="SignalP"/>
    </source>
</evidence>